<comment type="function">
    <text evidence="4">Catalyzes the reversible conversion of 5-aminoimidazole ribonucleotide (AIR) and CO(2) to 4-carboxy-5-aminoimidazole ribonucleotide (CAIR).</text>
</comment>
<evidence type="ECO:0000256" key="1">
    <source>
        <dbReference type="ARBA" id="ARBA00004747"/>
    </source>
</evidence>
<feature type="binding site" evidence="4 5">
    <location>
        <position position="9"/>
    </location>
    <ligand>
        <name>substrate</name>
    </ligand>
</feature>
<dbReference type="PANTHER" id="PTHR23046:SF2">
    <property type="entry name" value="PHOSPHORIBOSYLAMINOIMIDAZOLE CARBOXYLASE"/>
    <property type="match status" value="1"/>
</dbReference>
<dbReference type="GO" id="GO:0006189">
    <property type="term" value="P:'de novo' IMP biosynthetic process"/>
    <property type="evidence" value="ECO:0007669"/>
    <property type="project" value="UniProtKB-UniRule"/>
</dbReference>
<dbReference type="NCBIfam" id="TIGR01162">
    <property type="entry name" value="purE"/>
    <property type="match status" value="1"/>
</dbReference>
<evidence type="ECO:0000313" key="8">
    <source>
        <dbReference type="EMBL" id="ACK41595.1"/>
    </source>
</evidence>
<feature type="binding site" evidence="4">
    <location>
        <position position="63"/>
    </location>
    <ligand>
        <name>substrate</name>
    </ligand>
</feature>
<evidence type="ECO:0000256" key="4">
    <source>
        <dbReference type="HAMAP-Rule" id="MF_02045"/>
    </source>
</evidence>
<dbReference type="UniPathway" id="UPA00074">
    <property type="reaction ID" value="UER00130"/>
</dbReference>
<protein>
    <recommendedName>
        <fullName evidence="4">Phosphoribosylaminoimidazole carboxylase</fullName>
        <ecNumber evidence="4">4.1.1.21</ecNumber>
    </recommendedName>
    <alternativeName>
        <fullName evidence="4">AIR carboxylase</fullName>
        <shortName evidence="4">AIRC</shortName>
    </alternativeName>
</protein>
<dbReference type="InterPro" id="IPR000031">
    <property type="entry name" value="PurE_dom"/>
</dbReference>
<evidence type="ECO:0000256" key="3">
    <source>
        <dbReference type="ARBA" id="ARBA00023239"/>
    </source>
</evidence>
<dbReference type="GO" id="GO:0034023">
    <property type="term" value="F:5-(carboxyamino)imidazole ribonucleotide mutase activity"/>
    <property type="evidence" value="ECO:0000318"/>
    <property type="project" value="GO_Central"/>
</dbReference>
<dbReference type="STRING" id="515635.Dtur_0269"/>
<dbReference type="PANTHER" id="PTHR23046">
    <property type="entry name" value="PHOSPHORIBOSYLAMINOIMIDAZOLE CARBOXYLASE CATALYTIC SUBUNIT"/>
    <property type="match status" value="1"/>
</dbReference>
<dbReference type="SUPFAM" id="SSF52255">
    <property type="entry name" value="N5-CAIR mutase (phosphoribosylaminoimidazole carboxylase, PurE)"/>
    <property type="match status" value="1"/>
</dbReference>
<evidence type="ECO:0000256" key="6">
    <source>
        <dbReference type="SAM" id="Coils"/>
    </source>
</evidence>
<name>B8DYW9_DICTD</name>
<keyword evidence="2 4" id="KW-0658">Purine biosynthesis</keyword>
<dbReference type="EC" id="4.1.1.21" evidence="4"/>
<dbReference type="PATRIC" id="fig|515635.4.peg.282"/>
<feature type="binding site" evidence="4 5">
    <location>
        <position position="12"/>
    </location>
    <ligand>
        <name>substrate</name>
    </ligand>
</feature>
<gene>
    <name evidence="4" type="primary">purE</name>
    <name evidence="8" type="ordered locus">Dtur_0269</name>
</gene>
<feature type="binding site" evidence="4 5">
    <location>
        <position position="39"/>
    </location>
    <ligand>
        <name>substrate</name>
    </ligand>
</feature>
<dbReference type="GO" id="GO:0004638">
    <property type="term" value="F:phosphoribosylaminoimidazole carboxylase activity"/>
    <property type="evidence" value="ECO:0007669"/>
    <property type="project" value="UniProtKB-UniRule"/>
</dbReference>
<evidence type="ECO:0000259" key="7">
    <source>
        <dbReference type="SMART" id="SM01001"/>
    </source>
</evidence>
<accession>B8DYW9</accession>
<feature type="binding site" evidence="4">
    <location>
        <position position="36"/>
    </location>
    <ligand>
        <name>substrate</name>
    </ligand>
</feature>
<dbReference type="OrthoDB" id="157789at2"/>
<keyword evidence="9" id="KW-1185">Reference proteome</keyword>
<dbReference type="HOGENOM" id="CLU_094982_2_0_0"/>
<dbReference type="HAMAP" id="MF_02045">
    <property type="entry name" value="PurE_classII"/>
    <property type="match status" value="1"/>
</dbReference>
<dbReference type="SMART" id="SM01001">
    <property type="entry name" value="AIRC"/>
    <property type="match status" value="1"/>
</dbReference>
<feature type="coiled-coil region" evidence="6">
    <location>
        <begin position="121"/>
        <end position="152"/>
    </location>
</feature>
<dbReference type="Pfam" id="PF00731">
    <property type="entry name" value="AIRC"/>
    <property type="match status" value="1"/>
</dbReference>
<dbReference type="InterPro" id="IPR033626">
    <property type="entry name" value="PurE_classII"/>
</dbReference>
<keyword evidence="6" id="KW-0175">Coiled coil</keyword>
<evidence type="ECO:0000313" key="9">
    <source>
        <dbReference type="Proteomes" id="UP000007719"/>
    </source>
</evidence>
<keyword evidence="3 4" id="KW-0456">Lyase</keyword>
<dbReference type="eggNOG" id="COG0041">
    <property type="taxonomic scope" value="Bacteria"/>
</dbReference>
<evidence type="ECO:0000256" key="5">
    <source>
        <dbReference type="PIRSR" id="PIRSR001338-1"/>
    </source>
</evidence>
<feature type="domain" description="PurE" evidence="7">
    <location>
        <begin position="1"/>
        <end position="146"/>
    </location>
</feature>
<proteinExistence type="inferred from homology"/>
<dbReference type="RefSeq" id="WP_012582680.1">
    <property type="nucleotide sequence ID" value="NC_011661.1"/>
</dbReference>
<dbReference type="InterPro" id="IPR024694">
    <property type="entry name" value="PurE_prokaryotes"/>
</dbReference>
<dbReference type="AlphaFoldDB" id="B8DYW9"/>
<dbReference type="FunCoup" id="B8DYW9">
    <property type="interactions" value="296"/>
</dbReference>
<comment type="similarity">
    <text evidence="4">Belongs to the AIR carboxylase family. Class II subfamily.</text>
</comment>
<evidence type="ECO:0000256" key="2">
    <source>
        <dbReference type="ARBA" id="ARBA00022755"/>
    </source>
</evidence>
<feature type="binding site" evidence="4">
    <location>
        <position position="65"/>
    </location>
    <ligand>
        <name>substrate</name>
    </ligand>
</feature>
<organism evidence="8 9">
    <name type="scientific">Dictyoglomus turgidum (strain DSM 6724 / Z-1310)</name>
    <dbReference type="NCBI Taxonomy" id="515635"/>
    <lineage>
        <taxon>Bacteria</taxon>
        <taxon>Pseudomonadati</taxon>
        <taxon>Dictyoglomota</taxon>
        <taxon>Dictyoglomia</taxon>
        <taxon>Dictyoglomales</taxon>
        <taxon>Dictyoglomaceae</taxon>
        <taxon>Dictyoglomus</taxon>
    </lineage>
</organism>
<dbReference type="EMBL" id="CP001251">
    <property type="protein sequence ID" value="ACK41595.1"/>
    <property type="molecule type" value="Genomic_DNA"/>
</dbReference>
<dbReference type="InParanoid" id="B8DYW9"/>
<reference evidence="9" key="1">
    <citation type="journal article" date="2016" name="Front. Microbiol.">
        <title>The complete genome sequence of hyperthermophile Dictyoglomus turgidum DSM 6724 reveals a specialized carbohydrate fermentor.</title>
        <authorList>
            <person name="Brumm P.J."/>
            <person name="Gowda K."/>
            <person name="Robb F.T."/>
            <person name="Mead D.A."/>
        </authorList>
    </citation>
    <scope>NUCLEOTIDE SEQUENCE [LARGE SCALE GENOMIC DNA]</scope>
    <source>
        <strain evidence="9">DSM 6724 / Z-1310</strain>
    </source>
</reference>
<dbReference type="Gene3D" id="3.40.50.1970">
    <property type="match status" value="1"/>
</dbReference>
<comment type="pathway">
    <text evidence="1 4">Purine metabolism; IMP biosynthesis via de novo pathway; 5-amino-1-(5-phospho-D-ribosyl)imidazole-4-carboxylate from 5-amino-1-(5-phospho-D-ribosyl)imidazole (carboxylase route): step 1/1.</text>
</comment>
<dbReference type="PIRSF" id="PIRSF001338">
    <property type="entry name" value="AIR_carboxylase"/>
    <property type="match status" value="1"/>
</dbReference>
<dbReference type="Proteomes" id="UP000007719">
    <property type="component" value="Chromosome"/>
</dbReference>
<sequence>MLVVILMGSKGDLDHAKKIAHTLEKFEVPYVMRVASAHKIPLKVLEIIKEYEEKDVVYITIAGRSNALSGFTDANTTKPVIACPPYSERFGGVDIFSTLRMPSGVAPLTILEPEEAALAAVKILAMKYENLKEKIKKYHEEKRKEIEKADEEVRSNG</sequence>
<dbReference type="EnsemblBacteria" id="ACK41595">
    <property type="protein sequence ID" value="ACK41595"/>
    <property type="gene ID" value="Dtur_0269"/>
</dbReference>
<comment type="catalytic activity">
    <reaction evidence="4">
        <text>5-amino-1-(5-phospho-D-ribosyl)imidazole-4-carboxylate + H(+) = 5-amino-1-(5-phospho-beta-D-ribosyl)imidazole + CO2</text>
        <dbReference type="Rhea" id="RHEA:10792"/>
        <dbReference type="ChEBI" id="CHEBI:15378"/>
        <dbReference type="ChEBI" id="CHEBI:16526"/>
        <dbReference type="ChEBI" id="CHEBI:77657"/>
        <dbReference type="ChEBI" id="CHEBI:137981"/>
        <dbReference type="EC" id="4.1.1.21"/>
    </reaction>
</comment>
<dbReference type="GO" id="GO:0005829">
    <property type="term" value="C:cytosol"/>
    <property type="evidence" value="ECO:0000318"/>
    <property type="project" value="GO_Central"/>
</dbReference>
<dbReference type="KEGG" id="dtu:Dtur_0269"/>